<keyword evidence="3" id="KW-1185">Reference proteome</keyword>
<dbReference type="Proteomes" id="UP001519310">
    <property type="component" value="Unassembled WGS sequence"/>
</dbReference>
<dbReference type="EMBL" id="JAGGLQ010000003">
    <property type="protein sequence ID" value="MBP2036631.1"/>
    <property type="molecule type" value="Genomic_DNA"/>
</dbReference>
<proteinExistence type="predicted"/>
<feature type="region of interest" description="Disordered" evidence="1">
    <location>
        <begin position="1"/>
        <end position="46"/>
    </location>
</feature>
<sequence length="46" mass="5279">MSSVEESRTEASTAKPYRSRRHRGPERDPAHPHRRADLGLPKEVRA</sequence>
<protein>
    <submittedName>
        <fullName evidence="2">Uncharacterized protein</fullName>
    </submittedName>
</protein>
<reference evidence="2 3" key="1">
    <citation type="submission" date="2021-03" db="EMBL/GenBank/DDBJ databases">
        <title>Genomic Encyclopedia of Type Strains, Phase IV (KMG-IV): sequencing the most valuable type-strain genomes for metagenomic binning, comparative biology and taxonomic classification.</title>
        <authorList>
            <person name="Goeker M."/>
        </authorList>
    </citation>
    <scope>NUCLEOTIDE SEQUENCE [LARGE SCALE GENOMIC DNA]</scope>
    <source>
        <strain evidence="2 3">DSM 40526</strain>
    </source>
</reference>
<accession>A0ABS4L2X7</accession>
<evidence type="ECO:0000313" key="2">
    <source>
        <dbReference type="EMBL" id="MBP2036631.1"/>
    </source>
</evidence>
<organism evidence="2 3">
    <name type="scientific">Streptomyces avidinii</name>
    <dbReference type="NCBI Taxonomy" id="1895"/>
    <lineage>
        <taxon>Bacteria</taxon>
        <taxon>Bacillati</taxon>
        <taxon>Actinomycetota</taxon>
        <taxon>Actinomycetes</taxon>
        <taxon>Kitasatosporales</taxon>
        <taxon>Streptomycetaceae</taxon>
        <taxon>Streptomyces</taxon>
    </lineage>
</organism>
<feature type="compositionally biased region" description="Basic and acidic residues" evidence="1">
    <location>
        <begin position="25"/>
        <end position="46"/>
    </location>
</feature>
<name>A0ABS4L2X7_STRAV</name>
<evidence type="ECO:0000256" key="1">
    <source>
        <dbReference type="SAM" id="MobiDB-lite"/>
    </source>
</evidence>
<dbReference type="RefSeq" id="WP_189963375.1">
    <property type="nucleotide sequence ID" value="NZ_BMVL01000001.1"/>
</dbReference>
<comment type="caution">
    <text evidence="2">The sequence shown here is derived from an EMBL/GenBank/DDBJ whole genome shotgun (WGS) entry which is preliminary data.</text>
</comment>
<gene>
    <name evidence="2" type="ORF">J2Z77_002422</name>
</gene>
<evidence type="ECO:0000313" key="3">
    <source>
        <dbReference type="Proteomes" id="UP001519310"/>
    </source>
</evidence>